<organism evidence="2 3">
    <name type="scientific">Puccinia graminis f. sp. tritici</name>
    <dbReference type="NCBI Taxonomy" id="56615"/>
    <lineage>
        <taxon>Eukaryota</taxon>
        <taxon>Fungi</taxon>
        <taxon>Dikarya</taxon>
        <taxon>Basidiomycota</taxon>
        <taxon>Pucciniomycotina</taxon>
        <taxon>Pucciniomycetes</taxon>
        <taxon>Pucciniales</taxon>
        <taxon>Pucciniaceae</taxon>
        <taxon>Puccinia</taxon>
    </lineage>
</organism>
<name>A0A5B0MRD0_PUCGR</name>
<proteinExistence type="predicted"/>
<dbReference type="AlphaFoldDB" id="A0A5B0MRD0"/>
<evidence type="ECO:0000313" key="2">
    <source>
        <dbReference type="EMBL" id="KAA1079505.1"/>
    </source>
</evidence>
<dbReference type="OrthoDB" id="10321995at2759"/>
<gene>
    <name evidence="2" type="ORF">PGT21_013693</name>
</gene>
<keyword evidence="3" id="KW-1185">Reference proteome</keyword>
<accession>A0A5B0MRD0</accession>
<dbReference type="Proteomes" id="UP000324748">
    <property type="component" value="Unassembled WGS sequence"/>
</dbReference>
<comment type="caution">
    <text evidence="2">The sequence shown here is derived from an EMBL/GenBank/DDBJ whole genome shotgun (WGS) entry which is preliminary data.</text>
</comment>
<feature type="region of interest" description="Disordered" evidence="1">
    <location>
        <begin position="26"/>
        <end position="48"/>
    </location>
</feature>
<reference evidence="2 3" key="1">
    <citation type="submission" date="2019-05" db="EMBL/GenBank/DDBJ databases">
        <title>Emergence of the Ug99 lineage of the wheat stem rust pathogen through somatic hybridization.</title>
        <authorList>
            <person name="Li F."/>
            <person name="Upadhyaya N.M."/>
            <person name="Sperschneider J."/>
            <person name="Matny O."/>
            <person name="Nguyen-Phuc H."/>
            <person name="Mago R."/>
            <person name="Raley C."/>
            <person name="Miller M.E."/>
            <person name="Silverstein K.A.T."/>
            <person name="Henningsen E."/>
            <person name="Hirsch C.D."/>
            <person name="Visser B."/>
            <person name="Pretorius Z.A."/>
            <person name="Steffenson B.J."/>
            <person name="Schwessinger B."/>
            <person name="Dodds P.N."/>
            <person name="Figueroa M."/>
        </authorList>
    </citation>
    <scope>NUCLEOTIDE SEQUENCE [LARGE SCALE GENOMIC DNA]</scope>
    <source>
        <strain evidence="2">21-0</strain>
    </source>
</reference>
<sequence>MFGAFLAHLPQCWDYEFDLDDLTTETNQKTNEIQPSQAEDIQEPISDRGQDPCVVIPFKELISKLIHQTNNNQQRLEEGKESHSTMILIASKSVYFGIGGSTHSSDKPKSHLVSLWVTNLSI</sequence>
<dbReference type="EMBL" id="VSWC01000132">
    <property type="protein sequence ID" value="KAA1079505.1"/>
    <property type="molecule type" value="Genomic_DNA"/>
</dbReference>
<evidence type="ECO:0000313" key="3">
    <source>
        <dbReference type="Proteomes" id="UP000324748"/>
    </source>
</evidence>
<evidence type="ECO:0000256" key="1">
    <source>
        <dbReference type="SAM" id="MobiDB-lite"/>
    </source>
</evidence>
<protein>
    <submittedName>
        <fullName evidence="2">Uncharacterized protein</fullName>
    </submittedName>
</protein>
<feature type="compositionally biased region" description="Polar residues" evidence="1">
    <location>
        <begin position="26"/>
        <end position="39"/>
    </location>
</feature>